<evidence type="ECO:0000256" key="3">
    <source>
        <dbReference type="ARBA" id="ARBA00012556"/>
    </source>
</evidence>
<accession>A0A0D3JM71</accession>
<evidence type="ECO:0000313" key="6">
    <source>
        <dbReference type="EnsemblProtists" id="EOD24606"/>
    </source>
</evidence>
<dbReference type="HOGENOM" id="CLU_1404834_0_0_1"/>
<dbReference type="InterPro" id="IPR017853">
    <property type="entry name" value="GH"/>
</dbReference>
<evidence type="ECO:0000256" key="2">
    <source>
        <dbReference type="ARBA" id="ARBA00010687"/>
    </source>
</evidence>
<evidence type="ECO:0000256" key="5">
    <source>
        <dbReference type="ARBA" id="ARBA00023295"/>
    </source>
</evidence>
<dbReference type="AlphaFoldDB" id="A0A0D3JM71"/>
<dbReference type="PANTHER" id="PTHR34983">
    <property type="entry name" value="ARABINOGALACTAN ENDO-BETA-1,4-GALACTANASE A"/>
    <property type="match status" value="1"/>
</dbReference>
<dbReference type="Gene3D" id="3.20.20.80">
    <property type="entry name" value="Glycosidases"/>
    <property type="match status" value="1"/>
</dbReference>
<dbReference type="Pfam" id="PF07745">
    <property type="entry name" value="Glyco_hydro_53"/>
    <property type="match status" value="1"/>
</dbReference>
<sequence>MTKSLPPRQPSPLCKLPAWCGVDMSELATADADGADSPFRDSPHGAKARRVAEANLSFILDLHYSDWWADPLHQAKPLAWQERATHPPLVVVIPSLLPATEVGNEITFGMLWERPGEACARGGRLACAGDLFGSKVDLAAWRRLGALVDAGMRGIAIHTSLGNRIAEFSSVGIGDWYELLLNHTTSPSFDRIGA</sequence>
<reference evidence="7" key="1">
    <citation type="journal article" date="2013" name="Nature">
        <title>Pan genome of the phytoplankton Emiliania underpins its global distribution.</title>
        <authorList>
            <person name="Read B.A."/>
            <person name="Kegel J."/>
            <person name="Klute M.J."/>
            <person name="Kuo A."/>
            <person name="Lefebvre S.C."/>
            <person name="Maumus F."/>
            <person name="Mayer C."/>
            <person name="Miller J."/>
            <person name="Monier A."/>
            <person name="Salamov A."/>
            <person name="Young J."/>
            <person name="Aguilar M."/>
            <person name="Claverie J.M."/>
            <person name="Frickenhaus S."/>
            <person name="Gonzalez K."/>
            <person name="Herman E.K."/>
            <person name="Lin Y.C."/>
            <person name="Napier J."/>
            <person name="Ogata H."/>
            <person name="Sarno A.F."/>
            <person name="Shmutz J."/>
            <person name="Schroeder D."/>
            <person name="de Vargas C."/>
            <person name="Verret F."/>
            <person name="von Dassow P."/>
            <person name="Valentin K."/>
            <person name="Van de Peer Y."/>
            <person name="Wheeler G."/>
            <person name="Dacks J.B."/>
            <person name="Delwiche C.F."/>
            <person name="Dyhrman S.T."/>
            <person name="Glockner G."/>
            <person name="John U."/>
            <person name="Richards T."/>
            <person name="Worden A.Z."/>
            <person name="Zhang X."/>
            <person name="Grigoriev I.V."/>
            <person name="Allen A.E."/>
            <person name="Bidle K."/>
            <person name="Borodovsky M."/>
            <person name="Bowler C."/>
            <person name="Brownlee C."/>
            <person name="Cock J.M."/>
            <person name="Elias M."/>
            <person name="Gladyshev V.N."/>
            <person name="Groth M."/>
            <person name="Guda C."/>
            <person name="Hadaegh A."/>
            <person name="Iglesias-Rodriguez M.D."/>
            <person name="Jenkins J."/>
            <person name="Jones B.M."/>
            <person name="Lawson T."/>
            <person name="Leese F."/>
            <person name="Lindquist E."/>
            <person name="Lobanov A."/>
            <person name="Lomsadze A."/>
            <person name="Malik S.B."/>
            <person name="Marsh M.E."/>
            <person name="Mackinder L."/>
            <person name="Mock T."/>
            <person name="Mueller-Roeber B."/>
            <person name="Pagarete A."/>
            <person name="Parker M."/>
            <person name="Probert I."/>
            <person name="Quesneville H."/>
            <person name="Raines C."/>
            <person name="Rensing S.A."/>
            <person name="Riano-Pachon D.M."/>
            <person name="Richier S."/>
            <person name="Rokitta S."/>
            <person name="Shiraiwa Y."/>
            <person name="Soanes D.M."/>
            <person name="van der Giezen M."/>
            <person name="Wahlund T.M."/>
            <person name="Williams B."/>
            <person name="Wilson W."/>
            <person name="Wolfe G."/>
            <person name="Wurch L.L."/>
        </authorList>
    </citation>
    <scope>NUCLEOTIDE SEQUENCE</scope>
</reference>
<comment type="similarity">
    <text evidence="2">Belongs to the glycosyl hydrolase 53 family.</text>
</comment>
<dbReference type="EnsemblProtists" id="EOD24606">
    <property type="protein sequence ID" value="EOD24606"/>
    <property type="gene ID" value="EMIHUDRAFT_101020"/>
</dbReference>
<evidence type="ECO:0000313" key="7">
    <source>
        <dbReference type="Proteomes" id="UP000013827"/>
    </source>
</evidence>
<comment type="catalytic activity">
    <reaction evidence="1">
        <text>The enzyme specifically hydrolyzes (1-&gt;4)-beta-D-galactosidic linkages in type I arabinogalactans.</text>
        <dbReference type="EC" id="3.2.1.89"/>
    </reaction>
</comment>
<keyword evidence="5" id="KW-0326">Glycosidase</keyword>
<dbReference type="GeneID" id="17270153"/>
<dbReference type="SUPFAM" id="SSF51445">
    <property type="entry name" value="(Trans)glycosidases"/>
    <property type="match status" value="1"/>
</dbReference>
<dbReference type="RefSeq" id="XP_005777035.1">
    <property type="nucleotide sequence ID" value="XM_005776978.1"/>
</dbReference>
<dbReference type="GO" id="GO:0045490">
    <property type="term" value="P:pectin catabolic process"/>
    <property type="evidence" value="ECO:0007669"/>
    <property type="project" value="TreeGrafter"/>
</dbReference>
<organism evidence="6 7">
    <name type="scientific">Emiliania huxleyi (strain CCMP1516)</name>
    <dbReference type="NCBI Taxonomy" id="280463"/>
    <lineage>
        <taxon>Eukaryota</taxon>
        <taxon>Haptista</taxon>
        <taxon>Haptophyta</taxon>
        <taxon>Prymnesiophyceae</taxon>
        <taxon>Isochrysidales</taxon>
        <taxon>Noelaerhabdaceae</taxon>
        <taxon>Emiliania</taxon>
    </lineage>
</organism>
<proteinExistence type="inferred from homology"/>
<dbReference type="Proteomes" id="UP000013827">
    <property type="component" value="Unassembled WGS sequence"/>
</dbReference>
<dbReference type="KEGG" id="ehx:EMIHUDRAFT_101020"/>
<dbReference type="EC" id="3.2.1.89" evidence="3"/>
<dbReference type="InterPro" id="IPR011683">
    <property type="entry name" value="Glyco_hydro_53"/>
</dbReference>
<dbReference type="PANTHER" id="PTHR34983:SF1">
    <property type="entry name" value="ARABINOGALACTAN ENDO-BETA-1,4-GALACTANASE A"/>
    <property type="match status" value="1"/>
</dbReference>
<dbReference type="GO" id="GO:0015926">
    <property type="term" value="F:glucosidase activity"/>
    <property type="evidence" value="ECO:0007669"/>
    <property type="project" value="InterPro"/>
</dbReference>
<protein>
    <recommendedName>
        <fullName evidence="3">arabinogalactan endo-beta-1,4-galactanase</fullName>
        <ecNumber evidence="3">3.2.1.89</ecNumber>
    </recommendedName>
</protein>
<reference evidence="6" key="2">
    <citation type="submission" date="2024-10" db="UniProtKB">
        <authorList>
            <consortium name="EnsemblProtists"/>
        </authorList>
    </citation>
    <scope>IDENTIFICATION</scope>
</reference>
<evidence type="ECO:0000256" key="1">
    <source>
        <dbReference type="ARBA" id="ARBA00001695"/>
    </source>
</evidence>
<dbReference type="PaxDb" id="2903-EOD24606"/>
<evidence type="ECO:0000256" key="4">
    <source>
        <dbReference type="ARBA" id="ARBA00022801"/>
    </source>
</evidence>
<dbReference type="GO" id="GO:0031218">
    <property type="term" value="F:arabinogalactan endo-1,4-beta-galactosidase activity"/>
    <property type="evidence" value="ECO:0007669"/>
    <property type="project" value="UniProtKB-EC"/>
</dbReference>
<keyword evidence="7" id="KW-1185">Reference proteome</keyword>
<keyword evidence="4" id="KW-0378">Hydrolase</keyword>
<name>A0A0D3JM71_EMIH1</name>